<evidence type="ECO:0000313" key="3">
    <source>
        <dbReference type="Proteomes" id="UP000609346"/>
    </source>
</evidence>
<accession>A0ABR8N2H8</accession>
<dbReference type="InterPro" id="IPR011576">
    <property type="entry name" value="Pyridox_Oxase_N"/>
</dbReference>
<dbReference type="NCBIfam" id="TIGR04025">
    <property type="entry name" value="PPOX_FMN_DR2398"/>
    <property type="match status" value="1"/>
</dbReference>
<dbReference type="Gene3D" id="2.30.110.10">
    <property type="entry name" value="Electron Transport, Fmn-binding Protein, Chain A"/>
    <property type="match status" value="1"/>
</dbReference>
<dbReference type="Pfam" id="PF01243">
    <property type="entry name" value="PNPOx_N"/>
    <property type="match status" value="1"/>
</dbReference>
<dbReference type="PANTHER" id="PTHR42815">
    <property type="entry name" value="FAD-BINDING, PUTATIVE (AFU_ORTHOLOGUE AFUA_6G07600)-RELATED"/>
    <property type="match status" value="1"/>
</dbReference>
<dbReference type="Proteomes" id="UP000609346">
    <property type="component" value="Unassembled WGS sequence"/>
</dbReference>
<reference evidence="2 3" key="1">
    <citation type="submission" date="2020-09" db="EMBL/GenBank/DDBJ databases">
        <title>Paenibacillus sp. strain PR3 16S rRNA gene Genome sequencing and assembly.</title>
        <authorList>
            <person name="Kim J."/>
        </authorList>
    </citation>
    <scope>NUCLEOTIDE SEQUENCE [LARGE SCALE GENOMIC DNA]</scope>
    <source>
        <strain evidence="2 3">PR3</strain>
    </source>
</reference>
<protein>
    <submittedName>
        <fullName evidence="2">Pyridoxamine 5'-phosphate oxidase family protein</fullName>
    </submittedName>
</protein>
<proteinExistence type="predicted"/>
<sequence length="213" mass="24065">MYEQEINRSQLIRTEEELRALIGFPSELVERKMIAQLDHHCRDFIARSPFVLLSTSNSQGQCDVSPRGDGPGFVDVLDDRHLVIPERPGNKRIDSLRNIIANPHVGMLFLIPGLGETLRINGRAYITKDEKLLSRMAVKDRAPVVGIVVEVEECYMHCAKAFLRSQLWKPEAWLDKEQLPSSAAIIADHARMDGVTAETVADRLADGYKNRLY</sequence>
<organism evidence="2 3">
    <name type="scientific">Paenibacillus terricola</name>
    <dbReference type="NCBI Taxonomy" id="2763503"/>
    <lineage>
        <taxon>Bacteria</taxon>
        <taxon>Bacillati</taxon>
        <taxon>Bacillota</taxon>
        <taxon>Bacilli</taxon>
        <taxon>Bacillales</taxon>
        <taxon>Paenibacillaceae</taxon>
        <taxon>Paenibacillus</taxon>
    </lineage>
</organism>
<dbReference type="InterPro" id="IPR012349">
    <property type="entry name" value="Split_barrel_FMN-bd"/>
</dbReference>
<comment type="caution">
    <text evidence="2">The sequence shown here is derived from an EMBL/GenBank/DDBJ whole genome shotgun (WGS) entry which is preliminary data.</text>
</comment>
<keyword evidence="3" id="KW-1185">Reference proteome</keyword>
<dbReference type="SUPFAM" id="SSF50475">
    <property type="entry name" value="FMN-binding split barrel"/>
    <property type="match status" value="1"/>
</dbReference>
<gene>
    <name evidence="2" type="ORF">H8B09_22830</name>
</gene>
<evidence type="ECO:0000259" key="1">
    <source>
        <dbReference type="Pfam" id="PF01243"/>
    </source>
</evidence>
<name>A0ABR8N2H8_9BACL</name>
<dbReference type="InterPro" id="IPR024029">
    <property type="entry name" value="Pyridox_Oxase_FMN-dep"/>
</dbReference>
<dbReference type="PANTHER" id="PTHR42815:SF2">
    <property type="entry name" value="FAD-BINDING, PUTATIVE (AFU_ORTHOLOGUE AFUA_6G07600)-RELATED"/>
    <property type="match status" value="1"/>
</dbReference>
<dbReference type="EMBL" id="JACXZA010000006">
    <property type="protein sequence ID" value="MBD3921622.1"/>
    <property type="molecule type" value="Genomic_DNA"/>
</dbReference>
<evidence type="ECO:0000313" key="2">
    <source>
        <dbReference type="EMBL" id="MBD3921622.1"/>
    </source>
</evidence>
<feature type="domain" description="Pyridoxamine 5'-phosphate oxidase N-terminal" evidence="1">
    <location>
        <begin position="37"/>
        <end position="158"/>
    </location>
</feature>